<sequence>MKSLSKVHLSAAAGLLAVPLLLSGCSLLGSERAAQIDPPPSDIESQMLQASSVVNQTSTGKNADKKSDPTTVYLENGQGLLAPVSLHLPDGSKEGKLNRLLESLVQDGSYASALPDGFKGILPKGTQVTNVTLKNKVAIVEFNKEFNNYKAEDERKVLEAVTWTLTGSKDVQNVQLWVDGQQLSEMPVAHTPLSQPLNRTVGINLELTPGASVSQTSPVTVYFSAATPSGIPYFVPVTRLVPSGEDVVKSALNQLIQGPTLGDGLEQVLTSNTAIDSVNAAKDGVVTVSLTDDMFTKDQKIPSQLLQSLVLTVTENNASASKVKIWVNGSKEVLGDDDKNYSEPVSRPLALNDIPI</sequence>
<dbReference type="RefSeq" id="WP_209860690.1">
    <property type="nucleotide sequence ID" value="NZ_JAGGLD010000002.1"/>
</dbReference>
<protein>
    <submittedName>
        <fullName evidence="3">Germination protein M</fullName>
    </submittedName>
</protein>
<gene>
    <name evidence="3" type="ORF">J2Z69_001476</name>
</gene>
<dbReference type="SMART" id="SM00909">
    <property type="entry name" value="Germane"/>
    <property type="match status" value="2"/>
</dbReference>
<keyword evidence="1" id="KW-0732">Signal</keyword>
<dbReference type="Proteomes" id="UP001519288">
    <property type="component" value="Unassembled WGS sequence"/>
</dbReference>
<proteinExistence type="predicted"/>
<organism evidence="3 4">
    <name type="scientific">Paenibacillus shirakamiensis</name>
    <dbReference type="NCBI Taxonomy" id="1265935"/>
    <lineage>
        <taxon>Bacteria</taxon>
        <taxon>Bacillati</taxon>
        <taxon>Bacillota</taxon>
        <taxon>Bacilli</taxon>
        <taxon>Bacillales</taxon>
        <taxon>Paenibacillaceae</taxon>
        <taxon>Paenibacillus</taxon>
    </lineage>
</organism>
<feature type="signal peptide" evidence="1">
    <location>
        <begin position="1"/>
        <end position="24"/>
    </location>
</feature>
<reference evidence="3 4" key="1">
    <citation type="submission" date="2021-03" db="EMBL/GenBank/DDBJ databases">
        <title>Genomic Encyclopedia of Type Strains, Phase IV (KMG-IV): sequencing the most valuable type-strain genomes for metagenomic binning, comparative biology and taxonomic classification.</title>
        <authorList>
            <person name="Goeker M."/>
        </authorList>
    </citation>
    <scope>NUCLEOTIDE SEQUENCE [LARGE SCALE GENOMIC DNA]</scope>
    <source>
        <strain evidence="3 4">DSM 26806</strain>
    </source>
</reference>
<comment type="caution">
    <text evidence="3">The sequence shown here is derived from an EMBL/GenBank/DDBJ whole genome shotgun (WGS) entry which is preliminary data.</text>
</comment>
<accession>A0ABS4JFF1</accession>
<evidence type="ECO:0000313" key="4">
    <source>
        <dbReference type="Proteomes" id="UP001519288"/>
    </source>
</evidence>
<evidence type="ECO:0000259" key="2">
    <source>
        <dbReference type="SMART" id="SM00909"/>
    </source>
</evidence>
<feature type="domain" description="GerMN" evidence="2">
    <location>
        <begin position="248"/>
        <end position="336"/>
    </location>
</feature>
<evidence type="ECO:0000256" key="1">
    <source>
        <dbReference type="SAM" id="SignalP"/>
    </source>
</evidence>
<feature type="chain" id="PRO_5045761974" evidence="1">
    <location>
        <begin position="25"/>
        <end position="356"/>
    </location>
</feature>
<dbReference type="InterPro" id="IPR019606">
    <property type="entry name" value="GerMN"/>
</dbReference>
<dbReference type="PROSITE" id="PS51257">
    <property type="entry name" value="PROKAR_LIPOPROTEIN"/>
    <property type="match status" value="1"/>
</dbReference>
<feature type="domain" description="GerMN" evidence="2">
    <location>
        <begin position="97"/>
        <end position="187"/>
    </location>
</feature>
<name>A0ABS4JFF1_9BACL</name>
<dbReference type="EMBL" id="JAGGLD010000002">
    <property type="protein sequence ID" value="MBP2000445.1"/>
    <property type="molecule type" value="Genomic_DNA"/>
</dbReference>
<evidence type="ECO:0000313" key="3">
    <source>
        <dbReference type="EMBL" id="MBP2000445.1"/>
    </source>
</evidence>
<keyword evidence="4" id="KW-1185">Reference proteome</keyword>
<dbReference type="Pfam" id="PF10646">
    <property type="entry name" value="Germane"/>
    <property type="match status" value="2"/>
</dbReference>